<evidence type="ECO:0000256" key="4">
    <source>
        <dbReference type="SAM" id="SignalP"/>
    </source>
</evidence>
<keyword evidence="4" id="KW-0732">Signal</keyword>
<dbReference type="PANTHER" id="PTHR34876">
    <property type="match status" value="1"/>
</dbReference>
<keyword evidence="3" id="KW-0326">Glycosidase</keyword>
<keyword evidence="6" id="KW-1185">Reference proteome</keyword>
<dbReference type="PRINTS" id="PR00733">
    <property type="entry name" value="GLHYDRLASE6"/>
</dbReference>
<organism evidence="5 6">
    <name type="scientific">Lasiosphaeris hirsuta</name>
    <dbReference type="NCBI Taxonomy" id="260670"/>
    <lineage>
        <taxon>Eukaryota</taxon>
        <taxon>Fungi</taxon>
        <taxon>Dikarya</taxon>
        <taxon>Ascomycota</taxon>
        <taxon>Pezizomycotina</taxon>
        <taxon>Sordariomycetes</taxon>
        <taxon>Sordariomycetidae</taxon>
        <taxon>Sordariales</taxon>
        <taxon>Lasiosphaeriaceae</taxon>
        <taxon>Lasiosphaeris</taxon>
    </lineage>
</organism>
<evidence type="ECO:0000256" key="1">
    <source>
        <dbReference type="PIRSR" id="PIRSR001100-1"/>
    </source>
</evidence>
<dbReference type="GO" id="GO:0030245">
    <property type="term" value="P:cellulose catabolic process"/>
    <property type="evidence" value="ECO:0007669"/>
    <property type="project" value="UniProtKB-KW"/>
</dbReference>
<dbReference type="PIRSF" id="PIRSF001100">
    <property type="entry name" value="Beta_cellobiohydrolase"/>
    <property type="match status" value="1"/>
</dbReference>
<dbReference type="EC" id="3.2.1.-" evidence="3"/>
<comment type="caution">
    <text evidence="5">The sequence shown here is derived from an EMBL/GenBank/DDBJ whole genome shotgun (WGS) entry which is preliminary data.</text>
</comment>
<dbReference type="InterPro" id="IPR016288">
    <property type="entry name" value="Beta_cellobiohydrolase"/>
</dbReference>
<gene>
    <name evidence="5" type="ORF">B0H67DRAFT_665582</name>
</gene>
<keyword evidence="3" id="KW-0136">Cellulose degradation</keyword>
<feature type="active site" description="Proton acceptor" evidence="1">
    <location>
        <position position="340"/>
    </location>
</feature>
<sequence length="389" mass="41707">MKTVNLLAYLGVGAAAFSAHVSRQDAVNCPLVSLNATLNVWKSYRLHTNSIYRDQVLAAAEVIKDLALKKKALKVADVGSFLWLSNATHLSQVENAAFGVPCDRIVGLVLHGTKSADCSSRNFNPLGLEAYQKTWVDALATTLKSHPRTAFAIVIEPQALTRLVINADLAACRASAASFRANIAYALKTLNLPNVVLYLDAGHGGSLGWDANNKPAVNEFDAAYKAAGRPSQLRGFGVNIGHWNAWDLSPGEFATTREGQNWAQNEQAWVRLLGGLLGKAGLPNHAVMDTSRNGVLGLRYDWTRWCNVNGAGFGRLPSAEGTGLDLADAFVWAKGGGVSDGTSDAASPNYDAACGGQDAFKPSPGDGEWNQPYFEVLLREARPEIKVED</sequence>
<keyword evidence="3" id="KW-0624">Polysaccharide degradation</keyword>
<evidence type="ECO:0000256" key="2">
    <source>
        <dbReference type="PIRSR" id="PIRSR001100-2"/>
    </source>
</evidence>
<feature type="binding site" evidence="2">
    <location>
        <position position="305"/>
    </location>
    <ligand>
        <name>substrate</name>
    </ligand>
</feature>
<dbReference type="InterPro" id="IPR036434">
    <property type="entry name" value="Beta_cellobiohydrolase_sf"/>
</dbReference>
<feature type="binding site" evidence="2">
    <location>
        <position position="334"/>
    </location>
    <ligand>
        <name>substrate</name>
    </ligand>
</feature>
<dbReference type="Gene3D" id="3.20.20.40">
    <property type="entry name" value="1, 4-beta cellobiohydrolase"/>
    <property type="match status" value="1"/>
</dbReference>
<protein>
    <recommendedName>
        <fullName evidence="3">Glucanase</fullName>
        <ecNumber evidence="3">3.2.1.-</ecNumber>
    </recommendedName>
</protein>
<name>A0AA40AGL3_9PEZI</name>
<dbReference type="PANTHER" id="PTHR34876:SF2">
    <property type="entry name" value="GLUCANASE"/>
    <property type="match status" value="1"/>
</dbReference>
<proteinExistence type="inferred from homology"/>
<feature type="chain" id="PRO_5041222493" description="Glucanase" evidence="4">
    <location>
        <begin position="16"/>
        <end position="389"/>
    </location>
</feature>
<keyword evidence="3" id="KW-0119">Carbohydrate metabolism</keyword>
<dbReference type="GO" id="GO:0004553">
    <property type="term" value="F:hydrolase activity, hydrolyzing O-glycosyl compounds"/>
    <property type="evidence" value="ECO:0007669"/>
    <property type="project" value="InterPro"/>
</dbReference>
<reference evidence="5" key="1">
    <citation type="submission" date="2023-06" db="EMBL/GenBank/DDBJ databases">
        <title>Genome-scale phylogeny and comparative genomics of the fungal order Sordariales.</title>
        <authorList>
            <consortium name="Lawrence Berkeley National Laboratory"/>
            <person name="Hensen N."/>
            <person name="Bonometti L."/>
            <person name="Westerberg I."/>
            <person name="Brannstrom I.O."/>
            <person name="Guillou S."/>
            <person name="Cros-Aarteil S."/>
            <person name="Calhoun S."/>
            <person name="Haridas S."/>
            <person name="Kuo A."/>
            <person name="Mondo S."/>
            <person name="Pangilinan J."/>
            <person name="Riley R."/>
            <person name="Labutti K."/>
            <person name="Andreopoulos B."/>
            <person name="Lipzen A."/>
            <person name="Chen C."/>
            <person name="Yanf M."/>
            <person name="Daum C."/>
            <person name="Ng V."/>
            <person name="Clum A."/>
            <person name="Steindorff A."/>
            <person name="Ohm R."/>
            <person name="Martin F."/>
            <person name="Silar P."/>
            <person name="Natvig D."/>
            <person name="Lalanne C."/>
            <person name="Gautier V."/>
            <person name="Ament-Velasquez S.L."/>
            <person name="Kruys A."/>
            <person name="Hutchinson M.I."/>
            <person name="Powell A.J."/>
            <person name="Barry K."/>
            <person name="Miller A.N."/>
            <person name="Grigoriev I.V."/>
            <person name="Debuchy R."/>
            <person name="Gladieux P."/>
            <person name="Thoren M.H."/>
            <person name="Johannesson H."/>
        </authorList>
    </citation>
    <scope>NUCLEOTIDE SEQUENCE</scope>
    <source>
        <strain evidence="5">SMH4607-1</strain>
    </source>
</reference>
<feature type="binding site" evidence="2">
    <location>
        <position position="83"/>
    </location>
    <ligand>
        <name>substrate</name>
    </ligand>
</feature>
<evidence type="ECO:0000256" key="3">
    <source>
        <dbReference type="RuleBase" id="RU361186"/>
    </source>
</evidence>
<dbReference type="EMBL" id="JAUKUA010000004">
    <property type="protein sequence ID" value="KAK0715424.1"/>
    <property type="molecule type" value="Genomic_DNA"/>
</dbReference>
<dbReference type="SUPFAM" id="SSF51989">
    <property type="entry name" value="Glycosyl hydrolases family 6, cellulases"/>
    <property type="match status" value="1"/>
</dbReference>
<feature type="signal peptide" evidence="4">
    <location>
        <begin position="1"/>
        <end position="15"/>
    </location>
</feature>
<dbReference type="Pfam" id="PF01341">
    <property type="entry name" value="Glyco_hydro_6"/>
    <property type="match status" value="1"/>
</dbReference>
<dbReference type="Proteomes" id="UP001172102">
    <property type="component" value="Unassembled WGS sequence"/>
</dbReference>
<accession>A0AA40AGL3</accession>
<dbReference type="AlphaFoldDB" id="A0AA40AGL3"/>
<comment type="similarity">
    <text evidence="3">Belongs to the glycosyl hydrolase family 6.</text>
</comment>
<evidence type="ECO:0000313" key="6">
    <source>
        <dbReference type="Proteomes" id="UP001172102"/>
    </source>
</evidence>
<feature type="binding site" evidence="2">
    <location>
        <position position="203"/>
    </location>
    <ligand>
        <name>substrate</name>
    </ligand>
</feature>
<keyword evidence="3" id="KW-0378">Hydrolase</keyword>
<evidence type="ECO:0000313" key="5">
    <source>
        <dbReference type="EMBL" id="KAK0715424.1"/>
    </source>
</evidence>